<evidence type="ECO:0000256" key="5">
    <source>
        <dbReference type="ARBA" id="ARBA00023136"/>
    </source>
</evidence>
<proteinExistence type="inferred from homology"/>
<feature type="region of interest" description="Disordered" evidence="7">
    <location>
        <begin position="265"/>
        <end position="285"/>
    </location>
</feature>
<evidence type="ECO:0000256" key="4">
    <source>
        <dbReference type="ARBA" id="ARBA00022989"/>
    </source>
</evidence>
<feature type="transmembrane region" description="Helical" evidence="6">
    <location>
        <begin position="185"/>
        <end position="203"/>
    </location>
</feature>
<evidence type="ECO:0000259" key="8">
    <source>
        <dbReference type="Pfam" id="PF09335"/>
    </source>
</evidence>
<dbReference type="OrthoDB" id="9779114at2"/>
<keyword evidence="5 6" id="KW-0472">Membrane</keyword>
<feature type="transmembrane region" description="Helical" evidence="6">
    <location>
        <begin position="61"/>
        <end position="83"/>
    </location>
</feature>
<dbReference type="Proteomes" id="UP000183447">
    <property type="component" value="Unassembled WGS sequence"/>
</dbReference>
<dbReference type="EMBL" id="FPKU01000003">
    <property type="protein sequence ID" value="SFZ86387.1"/>
    <property type="molecule type" value="Genomic_DNA"/>
</dbReference>
<organism evidence="9 10">
    <name type="scientific">Devosia enhydra</name>
    <dbReference type="NCBI Taxonomy" id="665118"/>
    <lineage>
        <taxon>Bacteria</taxon>
        <taxon>Pseudomonadati</taxon>
        <taxon>Pseudomonadota</taxon>
        <taxon>Alphaproteobacteria</taxon>
        <taxon>Hyphomicrobiales</taxon>
        <taxon>Devosiaceae</taxon>
        <taxon>Devosia</taxon>
    </lineage>
</organism>
<keyword evidence="10" id="KW-1185">Reference proteome</keyword>
<dbReference type="Pfam" id="PF09335">
    <property type="entry name" value="VTT_dom"/>
    <property type="match status" value="1"/>
</dbReference>
<sequence>MRPSSASPPVLQSRRAPRRAASGVRRWLPLLAIAVVLAGALGLGLNRLFDFDALALNYQHVAVWVDANPALAIALTILIYVAATAASLPAGWIMTVAVGLLFGWWVGGAIALFSATTGACLLFLAARSALSPLFAHMAGPWTDRLAEGFRADAANYLLFLRLAPIIPFSLVNIVPALFAVPFRTYAWTTLVGIIPGTIAYVTAGAGLRAIVAERGEACLAGVSPCGTPFGPADLLAPQMLVAFLLLAVVALIPVLLKRLRPTLAQPSRPSVEPEGLPRRDREDDT</sequence>
<dbReference type="RefSeq" id="WP_143145874.1">
    <property type="nucleotide sequence ID" value="NZ_FPKU01000003.1"/>
</dbReference>
<feature type="compositionally biased region" description="Basic and acidic residues" evidence="7">
    <location>
        <begin position="275"/>
        <end position="285"/>
    </location>
</feature>
<evidence type="ECO:0000313" key="9">
    <source>
        <dbReference type="EMBL" id="SFZ86387.1"/>
    </source>
</evidence>
<evidence type="ECO:0000256" key="6">
    <source>
        <dbReference type="RuleBase" id="RU366058"/>
    </source>
</evidence>
<dbReference type="STRING" id="665118.SAMN02983003_3567"/>
<feature type="transmembrane region" description="Helical" evidence="6">
    <location>
        <begin position="158"/>
        <end position="178"/>
    </location>
</feature>
<evidence type="ECO:0000256" key="1">
    <source>
        <dbReference type="ARBA" id="ARBA00004651"/>
    </source>
</evidence>
<feature type="domain" description="VTT" evidence="8">
    <location>
        <begin position="91"/>
        <end position="205"/>
    </location>
</feature>
<evidence type="ECO:0000313" key="10">
    <source>
        <dbReference type="Proteomes" id="UP000183447"/>
    </source>
</evidence>
<keyword evidence="4 6" id="KW-1133">Transmembrane helix</keyword>
<dbReference type="PANTHER" id="PTHR12677:SF59">
    <property type="entry name" value="GOLGI APPARATUS MEMBRANE PROTEIN TVP38-RELATED"/>
    <property type="match status" value="1"/>
</dbReference>
<evidence type="ECO:0000256" key="7">
    <source>
        <dbReference type="SAM" id="MobiDB-lite"/>
    </source>
</evidence>
<keyword evidence="2 6" id="KW-1003">Cell membrane</keyword>
<dbReference type="InterPro" id="IPR032816">
    <property type="entry name" value="VTT_dom"/>
</dbReference>
<reference evidence="9 10" key="1">
    <citation type="submission" date="2016-11" db="EMBL/GenBank/DDBJ databases">
        <authorList>
            <person name="Jaros S."/>
            <person name="Januszkiewicz K."/>
            <person name="Wedrychowicz H."/>
        </authorList>
    </citation>
    <scope>NUCLEOTIDE SEQUENCE [LARGE SCALE GENOMIC DNA]</scope>
    <source>
        <strain evidence="9 10">ATCC 23634</strain>
    </source>
</reference>
<comment type="subcellular location">
    <subcellularLocation>
        <location evidence="1 6">Cell membrane</location>
        <topology evidence="1 6">Multi-pass membrane protein</topology>
    </subcellularLocation>
</comment>
<protein>
    <recommendedName>
        <fullName evidence="6">TVP38/TMEM64 family membrane protein</fullName>
    </recommendedName>
</protein>
<feature type="transmembrane region" description="Helical" evidence="6">
    <location>
        <begin position="27"/>
        <end position="49"/>
    </location>
</feature>
<dbReference type="InterPro" id="IPR015414">
    <property type="entry name" value="TMEM64"/>
</dbReference>
<accession>A0A1K2I2E1</accession>
<comment type="similarity">
    <text evidence="6">Belongs to the TVP38/TMEM64 family.</text>
</comment>
<evidence type="ECO:0000256" key="3">
    <source>
        <dbReference type="ARBA" id="ARBA00022692"/>
    </source>
</evidence>
<evidence type="ECO:0000256" key="2">
    <source>
        <dbReference type="ARBA" id="ARBA00022475"/>
    </source>
</evidence>
<dbReference type="GO" id="GO:0005886">
    <property type="term" value="C:plasma membrane"/>
    <property type="evidence" value="ECO:0007669"/>
    <property type="project" value="UniProtKB-SubCell"/>
</dbReference>
<feature type="transmembrane region" description="Helical" evidence="6">
    <location>
        <begin position="236"/>
        <end position="256"/>
    </location>
</feature>
<dbReference type="PANTHER" id="PTHR12677">
    <property type="entry name" value="GOLGI APPARATUS MEMBRANE PROTEIN TVP38-RELATED"/>
    <property type="match status" value="1"/>
</dbReference>
<dbReference type="AlphaFoldDB" id="A0A1K2I2E1"/>
<gene>
    <name evidence="9" type="ORF">SAMN02983003_3567</name>
</gene>
<keyword evidence="3 6" id="KW-0812">Transmembrane</keyword>
<name>A0A1K2I2E1_9HYPH</name>